<dbReference type="NCBIfam" id="TIGR00277">
    <property type="entry name" value="HDIG"/>
    <property type="match status" value="1"/>
</dbReference>
<dbReference type="SUPFAM" id="SSF109604">
    <property type="entry name" value="HD-domain/PDEase-like"/>
    <property type="match status" value="1"/>
</dbReference>
<feature type="domain" description="HD" evidence="1">
    <location>
        <begin position="17"/>
        <end position="125"/>
    </location>
</feature>
<dbReference type="EMBL" id="CP001719">
    <property type="protein sequence ID" value="ADC46325.1"/>
    <property type="molecule type" value="Genomic_DNA"/>
</dbReference>
<name>D3E142_METRM</name>
<dbReference type="InterPro" id="IPR006675">
    <property type="entry name" value="HDIG_dom"/>
</dbReference>
<dbReference type="PANTHER" id="PTHR38659:SF2">
    <property type="entry name" value="HDIG DOMAIN PROTEIN"/>
    <property type="match status" value="1"/>
</dbReference>
<dbReference type="STRING" id="634498.mru_0474"/>
<dbReference type="GeneID" id="8770114"/>
<gene>
    <name evidence="2" type="ordered locus">mru_0474</name>
</gene>
<dbReference type="PATRIC" id="fig|634498.28.peg.476"/>
<protein>
    <submittedName>
        <fullName evidence="2">HD domain-containing protein</fullName>
    </submittedName>
</protein>
<dbReference type="PANTHER" id="PTHR38659">
    <property type="entry name" value="METAL-DEPENDENT PHOSPHOHYDROLASE"/>
    <property type="match status" value="1"/>
</dbReference>
<dbReference type="InterPro" id="IPR003607">
    <property type="entry name" value="HD/PDEase_dom"/>
</dbReference>
<sequence length="164" mass="18395">MCEEIKLLKDLGCPEWVIEHSKGVSRKAVQIASNFDDVDIELVRVGGLLHDIGRSKTNSIEHAVIGAKIVSDLGYSQEIVNIVERHIGTGLTEEDAKELGLPIKDYTPQTLEEKIVSHADNLFNGADEVDVDFTINKWKRKLGENHPSIEKIKEIHEELVGRFE</sequence>
<organism evidence="2 3">
    <name type="scientific">Methanobrevibacter ruminantium (strain ATCC 35063 / DSM 1093 / JCM 13430 / OCM 146 / M1)</name>
    <name type="common">Methanobacterium ruminantium</name>
    <dbReference type="NCBI Taxonomy" id="634498"/>
    <lineage>
        <taxon>Archaea</taxon>
        <taxon>Methanobacteriati</taxon>
        <taxon>Methanobacteriota</taxon>
        <taxon>Methanomada group</taxon>
        <taxon>Methanobacteria</taxon>
        <taxon>Methanobacteriales</taxon>
        <taxon>Methanobacteriaceae</taxon>
        <taxon>Methanobrevibacter</taxon>
    </lineage>
</organism>
<evidence type="ECO:0000313" key="2">
    <source>
        <dbReference type="EMBL" id="ADC46325.1"/>
    </source>
</evidence>
<dbReference type="InterPro" id="IPR006674">
    <property type="entry name" value="HD_domain"/>
</dbReference>
<dbReference type="CDD" id="cd00077">
    <property type="entry name" value="HDc"/>
    <property type="match status" value="1"/>
</dbReference>
<dbReference type="KEGG" id="mru:mru_0474"/>
<proteinExistence type="predicted"/>
<reference evidence="2 3" key="1">
    <citation type="journal article" date="2010" name="PLoS ONE">
        <title>The genome sequence of the rumen methanogen Methanobrevibacter ruminantium reveals new possibilities for controlling ruminant methane emissions.</title>
        <authorList>
            <person name="Leahy S.C."/>
            <person name="Kelly W.J."/>
            <person name="Altermann E."/>
            <person name="Ronimus R.S."/>
            <person name="Yeoman C.J."/>
            <person name="Pacheco D.M."/>
            <person name="Li D."/>
            <person name="Kong Z."/>
            <person name="McTavish S."/>
            <person name="Sang C."/>
            <person name="Lambie S.C."/>
            <person name="Janssen P.H."/>
            <person name="Dey D."/>
            <person name="Attwood G.T."/>
        </authorList>
    </citation>
    <scope>NUCLEOTIDE SEQUENCE [LARGE SCALE GENOMIC DNA]</scope>
    <source>
        <strain evidence="3">ATCC 35063 / DSM 1093 / JCM 13430 / OCM 146 / M1</strain>
    </source>
</reference>
<dbReference type="SMART" id="SM00471">
    <property type="entry name" value="HDc"/>
    <property type="match status" value="1"/>
</dbReference>
<evidence type="ECO:0000313" key="3">
    <source>
        <dbReference type="Proteomes" id="UP000008680"/>
    </source>
</evidence>
<dbReference type="NCBIfam" id="TIGR00295">
    <property type="entry name" value="TIGR00295 family protein"/>
    <property type="match status" value="1"/>
</dbReference>
<dbReference type="HOGENOM" id="CLU_073842_1_0_2"/>
<accession>D3E142</accession>
<dbReference type="Proteomes" id="UP000008680">
    <property type="component" value="Chromosome"/>
</dbReference>
<dbReference type="OrthoDB" id="52832at2157"/>
<dbReference type="Pfam" id="PF01966">
    <property type="entry name" value="HD"/>
    <property type="match status" value="1"/>
</dbReference>
<dbReference type="PROSITE" id="PS51831">
    <property type="entry name" value="HD"/>
    <property type="match status" value="1"/>
</dbReference>
<dbReference type="Gene3D" id="1.10.3210.10">
    <property type="entry name" value="Hypothetical protein af1432"/>
    <property type="match status" value="1"/>
</dbReference>
<dbReference type="eggNOG" id="arCOG01858">
    <property type="taxonomic scope" value="Archaea"/>
</dbReference>
<dbReference type="RefSeq" id="WP_012955276.1">
    <property type="nucleotide sequence ID" value="NC_013790.1"/>
</dbReference>
<keyword evidence="3" id="KW-1185">Reference proteome</keyword>
<dbReference type="InterPro" id="IPR004454">
    <property type="entry name" value="HD-related"/>
</dbReference>
<dbReference type="AlphaFoldDB" id="D3E142"/>
<evidence type="ECO:0000259" key="1">
    <source>
        <dbReference type="PROSITE" id="PS51831"/>
    </source>
</evidence>